<dbReference type="RefSeq" id="WP_143157820.1">
    <property type="nucleotide sequence ID" value="NZ_FQYR01000002.1"/>
</dbReference>
<dbReference type="AlphaFoldDB" id="A0A1M6C5K9"/>
<evidence type="ECO:0000313" key="2">
    <source>
        <dbReference type="Proteomes" id="UP000184510"/>
    </source>
</evidence>
<reference evidence="1 2" key="1">
    <citation type="submission" date="2016-11" db="EMBL/GenBank/DDBJ databases">
        <authorList>
            <person name="Jaros S."/>
            <person name="Januszkiewicz K."/>
            <person name="Wedrychowicz H."/>
        </authorList>
    </citation>
    <scope>NUCLEOTIDE SEQUENCE [LARGE SCALE GENOMIC DNA]</scope>
    <source>
        <strain evidence="1 2">DSM 18772</strain>
    </source>
</reference>
<proteinExistence type="predicted"/>
<dbReference type="InParanoid" id="A0A1M6C5K9"/>
<dbReference type="Proteomes" id="UP000184510">
    <property type="component" value="Unassembled WGS sequence"/>
</dbReference>
<evidence type="ECO:0000313" key="1">
    <source>
        <dbReference type="EMBL" id="SHI56315.1"/>
    </source>
</evidence>
<gene>
    <name evidence="1" type="ORF">SAMN02745181_0394</name>
</gene>
<protein>
    <submittedName>
        <fullName evidence="1">Uncharacterized protein</fullName>
    </submittedName>
</protein>
<keyword evidence="2" id="KW-1185">Reference proteome</keyword>
<organism evidence="1 2">
    <name type="scientific">Rubritalea squalenifaciens DSM 18772</name>
    <dbReference type="NCBI Taxonomy" id="1123071"/>
    <lineage>
        <taxon>Bacteria</taxon>
        <taxon>Pseudomonadati</taxon>
        <taxon>Verrucomicrobiota</taxon>
        <taxon>Verrucomicrobiia</taxon>
        <taxon>Verrucomicrobiales</taxon>
        <taxon>Rubritaleaceae</taxon>
        <taxon>Rubritalea</taxon>
    </lineage>
</organism>
<dbReference type="EMBL" id="FQYR01000002">
    <property type="protein sequence ID" value="SHI56315.1"/>
    <property type="molecule type" value="Genomic_DNA"/>
</dbReference>
<name>A0A1M6C5K9_9BACT</name>
<sequence length="143" mass="15826">MMKYVCVSTAEESPVCPSDARGLSPHGQVKNQEKGVKAPVDARVQRELLLALCVASRFTGLPDARTLLEGARENLDYRVRKALWVSCWLLDRRGCPHAIIRRALKLDSDQAVATCAATAEKMCEFRALERALDSLAEAREEKG</sequence>
<accession>A0A1M6C5K9</accession>